<evidence type="ECO:0000313" key="3">
    <source>
        <dbReference type="Proteomes" id="UP000612055"/>
    </source>
</evidence>
<comment type="caution">
    <text evidence="2">The sequence shown here is derived from an EMBL/GenBank/DDBJ whole genome shotgun (WGS) entry which is preliminary data.</text>
</comment>
<reference evidence="2" key="1">
    <citation type="journal article" date="2020" name="bioRxiv">
        <title>Comparative genomics of Chlamydomonas.</title>
        <authorList>
            <person name="Craig R.J."/>
            <person name="Hasan A.R."/>
            <person name="Ness R.W."/>
            <person name="Keightley P.D."/>
        </authorList>
    </citation>
    <scope>NUCLEOTIDE SEQUENCE</scope>
    <source>
        <strain evidence="2">CCAP 11/70</strain>
    </source>
</reference>
<keyword evidence="3" id="KW-1185">Reference proteome</keyword>
<dbReference type="Proteomes" id="UP000612055">
    <property type="component" value="Unassembled WGS sequence"/>
</dbReference>
<proteinExistence type="predicted"/>
<feature type="compositionally biased region" description="Gly residues" evidence="1">
    <location>
        <begin position="483"/>
        <end position="500"/>
    </location>
</feature>
<name>A0A835XI31_9CHLO</name>
<gene>
    <name evidence="2" type="ORF">HYH03_017332</name>
</gene>
<dbReference type="EMBL" id="JAEHOE010000165">
    <property type="protein sequence ID" value="KAG2483809.1"/>
    <property type="molecule type" value="Genomic_DNA"/>
</dbReference>
<evidence type="ECO:0000313" key="2">
    <source>
        <dbReference type="EMBL" id="KAG2483809.1"/>
    </source>
</evidence>
<feature type="region of interest" description="Disordered" evidence="1">
    <location>
        <begin position="483"/>
        <end position="505"/>
    </location>
</feature>
<evidence type="ECO:0000256" key="1">
    <source>
        <dbReference type="SAM" id="MobiDB-lite"/>
    </source>
</evidence>
<organism evidence="2 3">
    <name type="scientific">Edaphochlamys debaryana</name>
    <dbReference type="NCBI Taxonomy" id="47281"/>
    <lineage>
        <taxon>Eukaryota</taxon>
        <taxon>Viridiplantae</taxon>
        <taxon>Chlorophyta</taxon>
        <taxon>core chlorophytes</taxon>
        <taxon>Chlorophyceae</taxon>
        <taxon>CS clade</taxon>
        <taxon>Chlamydomonadales</taxon>
        <taxon>Chlamydomonadales incertae sedis</taxon>
        <taxon>Edaphochlamys</taxon>
    </lineage>
</organism>
<protein>
    <submittedName>
        <fullName evidence="2">Uncharacterized protein</fullName>
    </submittedName>
</protein>
<feature type="region of interest" description="Disordered" evidence="1">
    <location>
        <begin position="303"/>
        <end position="323"/>
    </location>
</feature>
<dbReference type="OrthoDB" id="540479at2759"/>
<dbReference type="AlphaFoldDB" id="A0A835XI31"/>
<accession>A0A835XI31</accession>
<sequence length="654" mass="66683">MAARIEDLALDRDLMHARFSNWRLGRFAQVTRHHLRATGHTSEVVSTALDFLHTRASVTRNHVEESEGRLFVFTQSDQQSGYRIYELLPALASDQGLLPQQVAELSAEAGEQEIEGAVEAVVDCSLAVVAEPGPAPSTGADGDSAASTNPAVQSLLLSRGHGDIVLVRRYGDGNGGEPCVSYSNTVHPLRPRLPLSGARPFVLEAACALPGGDMVAIGWAMRSKSARAAAAAEVFAITLRAEEGGSGGAAGVDLRLSIVGVQLLLRTKLPPYLVRARPCGGPAGSGPVAGAGAVEVVVGFDPADAGMEGEDDEPMGDGAGASSSAAAAAAAAAAAPGRSASAGAMDADDEGDDVDPRTLEQAAARLAHMTSEAAEGEGPRHQWADVFREGGPDGVGDMGSEPCVDVATWRLGPGGAAGTAPDKPLPPAWRLSCGAHRLLTAEAGVALAPPPAGHLEPAAQQQPLLLGVTDDVDCAVLRLGRAGEAGPGQEAGAGAAGGSAGAEAEAGGEDVTAHVLHAVSIPALSYVVAGKQYKRHLLLTSASVPPHGAKAGQAEYGTKMPLAAVLVETQRFMYLYGTTRTEEEYGRQQVVELGLEDGETVLGARLLELPGPSPAAAEGAAAAGEGAAPCAGTGAEAVVVLATQRRLLAYRLRM</sequence>